<keyword evidence="1" id="KW-0472">Membrane</keyword>
<gene>
    <name evidence="5" type="ORF">SAMN05660236_4782</name>
</gene>
<keyword evidence="1" id="KW-1133">Transmembrane helix</keyword>
<keyword evidence="1" id="KW-0812">Transmembrane</keyword>
<feature type="transmembrane region" description="Helical" evidence="1">
    <location>
        <begin position="91"/>
        <end position="112"/>
    </location>
</feature>
<feature type="domain" description="FecR N-terminal" evidence="3">
    <location>
        <begin position="16"/>
        <end position="45"/>
    </location>
</feature>
<organism evidence="5 6">
    <name type="scientific">Ohtaekwangia koreensis</name>
    <dbReference type="NCBI Taxonomy" id="688867"/>
    <lineage>
        <taxon>Bacteria</taxon>
        <taxon>Pseudomonadati</taxon>
        <taxon>Bacteroidota</taxon>
        <taxon>Cytophagia</taxon>
        <taxon>Cytophagales</taxon>
        <taxon>Fulvivirgaceae</taxon>
        <taxon>Ohtaekwangia</taxon>
    </lineage>
</organism>
<reference evidence="5 6" key="1">
    <citation type="submission" date="2017-02" db="EMBL/GenBank/DDBJ databases">
        <authorList>
            <person name="Peterson S.W."/>
        </authorList>
    </citation>
    <scope>NUCLEOTIDE SEQUENCE [LARGE SCALE GENOMIC DNA]</scope>
    <source>
        <strain evidence="5 6">DSM 25262</strain>
    </source>
</reference>
<evidence type="ECO:0000259" key="3">
    <source>
        <dbReference type="Pfam" id="PF16220"/>
    </source>
</evidence>
<dbReference type="InterPro" id="IPR032508">
    <property type="entry name" value="FecR_C"/>
</dbReference>
<evidence type="ECO:0000259" key="2">
    <source>
        <dbReference type="Pfam" id="PF04773"/>
    </source>
</evidence>
<feature type="domain" description="Protein FecR C-terminal" evidence="4">
    <location>
        <begin position="251"/>
        <end position="316"/>
    </location>
</feature>
<dbReference type="RefSeq" id="WP_079689326.1">
    <property type="nucleotide sequence ID" value="NZ_FUZU01000004.1"/>
</dbReference>
<proteinExistence type="predicted"/>
<evidence type="ECO:0000313" key="6">
    <source>
        <dbReference type="Proteomes" id="UP000190961"/>
    </source>
</evidence>
<dbReference type="Pfam" id="PF16220">
    <property type="entry name" value="DUF4880"/>
    <property type="match status" value="1"/>
</dbReference>
<dbReference type="PIRSF" id="PIRSF018266">
    <property type="entry name" value="FecR"/>
    <property type="match status" value="1"/>
</dbReference>
<dbReference type="InterPro" id="IPR012373">
    <property type="entry name" value="Ferrdict_sens_TM"/>
</dbReference>
<evidence type="ECO:0000259" key="4">
    <source>
        <dbReference type="Pfam" id="PF16344"/>
    </source>
</evidence>
<sequence length="327" mass="37309">MPATDYIILIHRYLTGEISTEDQKLLEAWLSAAPENQQAYEEIKQIWESTNDEKEITEEHFKGEMEKLESAVQESVRKDNMIKTYQRNNRVRNMALVAMVIVTGFCIALPLLKIDPVNTVTFSNDQNKELVLSDSSRILLNKNSSITYSSSASLRQVKLIGEAMFDVKKERRPFQVSASNVIVDVVGTAFIVKVYSDSLVEIFVISGLVEVKYQDKTIKLARGEKFLTGKAGSLKKIMNGNPNFNSWYTRELVFKNTELEDILPLLEELYNISFLMDEKRILNCRFTGKFDNAKLEDVLKTLSYSMDIKFTSQIGNYYQVSGRGCVP</sequence>
<dbReference type="Proteomes" id="UP000190961">
    <property type="component" value="Unassembled WGS sequence"/>
</dbReference>
<dbReference type="Gene3D" id="3.55.50.30">
    <property type="match status" value="1"/>
</dbReference>
<evidence type="ECO:0000256" key="1">
    <source>
        <dbReference type="SAM" id="Phobius"/>
    </source>
</evidence>
<dbReference type="EMBL" id="FUZU01000004">
    <property type="protein sequence ID" value="SKC85005.1"/>
    <property type="molecule type" value="Genomic_DNA"/>
</dbReference>
<evidence type="ECO:0000313" key="5">
    <source>
        <dbReference type="EMBL" id="SKC85005.1"/>
    </source>
</evidence>
<dbReference type="PANTHER" id="PTHR30273">
    <property type="entry name" value="PERIPLASMIC SIGNAL SENSOR AND SIGMA FACTOR ACTIVATOR FECR-RELATED"/>
    <property type="match status" value="1"/>
</dbReference>
<feature type="domain" description="FecR protein" evidence="2">
    <location>
        <begin position="122"/>
        <end position="210"/>
    </location>
</feature>
<dbReference type="InterPro" id="IPR006860">
    <property type="entry name" value="FecR"/>
</dbReference>
<dbReference type="OrthoDB" id="1452822at2"/>
<dbReference type="PANTHER" id="PTHR30273:SF2">
    <property type="entry name" value="PROTEIN FECR"/>
    <property type="match status" value="1"/>
</dbReference>
<dbReference type="GO" id="GO:0016989">
    <property type="term" value="F:sigma factor antagonist activity"/>
    <property type="evidence" value="ECO:0007669"/>
    <property type="project" value="TreeGrafter"/>
</dbReference>
<protein>
    <submittedName>
        <fullName evidence="5">FecR family protein</fullName>
    </submittedName>
</protein>
<accession>A0A1T5MA38</accession>
<dbReference type="Pfam" id="PF04773">
    <property type="entry name" value="FecR"/>
    <property type="match status" value="1"/>
</dbReference>
<dbReference type="Gene3D" id="2.60.120.1440">
    <property type="match status" value="1"/>
</dbReference>
<keyword evidence="6" id="KW-1185">Reference proteome</keyword>
<dbReference type="AlphaFoldDB" id="A0A1T5MA38"/>
<dbReference type="Pfam" id="PF16344">
    <property type="entry name" value="FecR_C"/>
    <property type="match status" value="1"/>
</dbReference>
<dbReference type="InterPro" id="IPR032623">
    <property type="entry name" value="FecR_N"/>
</dbReference>
<dbReference type="STRING" id="688867.SAMN05660236_4782"/>
<name>A0A1T5MA38_9BACT</name>